<dbReference type="GO" id="GO:0034040">
    <property type="term" value="F:ATPase-coupled lipid transmembrane transporter activity"/>
    <property type="evidence" value="ECO:0007669"/>
    <property type="project" value="TreeGrafter"/>
</dbReference>
<dbReference type="PROSITE" id="PS50990">
    <property type="entry name" value="PEPTIDASE_C39"/>
    <property type="match status" value="1"/>
</dbReference>
<keyword evidence="6" id="KW-0067">ATP-binding</keyword>
<comment type="caution">
    <text evidence="13">The sequence shown here is derived from an EMBL/GenBank/DDBJ whole genome shotgun (WGS) entry which is preliminary data.</text>
</comment>
<dbReference type="InterPro" id="IPR003439">
    <property type="entry name" value="ABC_transporter-like_ATP-bd"/>
</dbReference>
<dbReference type="PANTHER" id="PTHR24221:SF248">
    <property type="entry name" value="ABC TRANSPORTER TRANSMEMBRANE REGION"/>
    <property type="match status" value="1"/>
</dbReference>
<sequence length="730" mass="79697">MNPSSAPTTSEVDLGVSSQSDSLLAGVRWLCDHFERPATLESLYAGLPRDRKLRPSLVTRMLEQAGIGAGWVKRRPAELSSYLFPLMLLFRNGEARILVARRGEEFELVVPEAGGGSITLSADELQANYLGYALLARPKATPDARTEIPRAEEGKGHWLFSTLWNYRRFYYSAALATFLINILALASTFFIMNVYDRVVPNQAYVTLWSLAAGVVLAIGFEFTSRQVRAYLIDNAGKKADLILGAILFRQLMEVRLEHKPPSAGSFANQFREFESVRDFITSASLATLADLPFCLLFVFVLFLIGGSLALVPLAAMIVLLGVCAYIQWPLSKLMKENLREASQKHGLLIEAIEGVETLKAVRAEGSMLRRWEDFSAQLAASGIKTKALSNMAANSVSLITQLTTVVMVLWGVYRIGDGDLTQGGLVGMVLLSGRALAPLASSVGLAVRYQQAKTALKSLNQLMEIPTVRDSSRRYLEVPKNATLSLRKLKFSYPAPPMQPRPTVLNNINLSIKHGERVAIVGSIGSGKSTLLRVMARLYQPVEGQLLINGIDAEQIDPADWSSTVGFVGQDARLFFGSLRENLMIGNPSVTSEELLHVVRLTGLDAVVAGHPLGFDRPVGEMGQALSGGQRQLVALARTLLLHPQVLLLDEPTSGMDMQTERLFLQRLEAATQDRTVVVVTHRFSVLEQIDRLIVVDAGQIVADGPKGEVLRALQANNSPAPGNAPATTR</sequence>
<dbReference type="Pfam" id="PF00005">
    <property type="entry name" value="ABC_tran"/>
    <property type="match status" value="1"/>
</dbReference>
<evidence type="ECO:0000256" key="5">
    <source>
        <dbReference type="ARBA" id="ARBA00022741"/>
    </source>
</evidence>
<dbReference type="InterPro" id="IPR039421">
    <property type="entry name" value="Type_1_exporter"/>
</dbReference>
<evidence type="ECO:0000259" key="12">
    <source>
        <dbReference type="PROSITE" id="PS50990"/>
    </source>
</evidence>
<keyword evidence="3" id="KW-1003">Cell membrane</keyword>
<dbReference type="EMBL" id="NJBA01000010">
    <property type="protein sequence ID" value="OWP48075.1"/>
    <property type="molecule type" value="Genomic_DNA"/>
</dbReference>
<evidence type="ECO:0000256" key="7">
    <source>
        <dbReference type="ARBA" id="ARBA00022989"/>
    </source>
</evidence>
<evidence type="ECO:0000256" key="3">
    <source>
        <dbReference type="ARBA" id="ARBA00022475"/>
    </source>
</evidence>
<dbReference type="SUPFAM" id="SSF90123">
    <property type="entry name" value="ABC transporter transmembrane region"/>
    <property type="match status" value="1"/>
</dbReference>
<reference evidence="13 14" key="1">
    <citation type="submission" date="2017-06" db="EMBL/GenBank/DDBJ databases">
        <title>Draft genome of Pseudomonas nitroreducens DF05.</title>
        <authorList>
            <person name="Iyer R."/>
        </authorList>
    </citation>
    <scope>NUCLEOTIDE SEQUENCE [LARGE SCALE GENOMIC DNA]</scope>
    <source>
        <strain evidence="13 14">DF05</strain>
    </source>
</reference>
<dbReference type="SMART" id="SM00382">
    <property type="entry name" value="AAA"/>
    <property type="match status" value="1"/>
</dbReference>
<evidence type="ECO:0000259" key="11">
    <source>
        <dbReference type="PROSITE" id="PS50929"/>
    </source>
</evidence>
<dbReference type="InterPro" id="IPR027417">
    <property type="entry name" value="P-loop_NTPase"/>
</dbReference>
<dbReference type="AlphaFoldDB" id="A0A246F4F1"/>
<dbReference type="InterPro" id="IPR036640">
    <property type="entry name" value="ABC1_TM_sf"/>
</dbReference>
<dbReference type="FunFam" id="3.40.50.300:FF:000299">
    <property type="entry name" value="ABC transporter ATP-binding protein/permease"/>
    <property type="match status" value="1"/>
</dbReference>
<proteinExistence type="predicted"/>
<evidence type="ECO:0000313" key="13">
    <source>
        <dbReference type="EMBL" id="OWP48075.1"/>
    </source>
</evidence>
<dbReference type="PROSITE" id="PS50929">
    <property type="entry name" value="ABC_TM1F"/>
    <property type="match status" value="1"/>
</dbReference>
<dbReference type="Gene3D" id="3.90.70.10">
    <property type="entry name" value="Cysteine proteinases"/>
    <property type="match status" value="1"/>
</dbReference>
<dbReference type="eggNOG" id="COG2274">
    <property type="taxonomic scope" value="Bacteria"/>
</dbReference>
<protein>
    <submittedName>
        <fullName evidence="13">Type I secretion system permease/ATPase</fullName>
    </submittedName>
</protein>
<dbReference type="CDD" id="cd18587">
    <property type="entry name" value="ABC_6TM_LapB_like"/>
    <property type="match status" value="1"/>
</dbReference>
<feature type="transmembrane region" description="Helical" evidence="9">
    <location>
        <begin position="203"/>
        <end position="222"/>
    </location>
</feature>
<feature type="domain" description="Peptidase C39" evidence="12">
    <location>
        <begin position="16"/>
        <end position="136"/>
    </location>
</feature>
<dbReference type="Gene3D" id="3.40.50.300">
    <property type="entry name" value="P-loop containing nucleotide triphosphate hydrolases"/>
    <property type="match status" value="1"/>
</dbReference>
<keyword evidence="2" id="KW-0813">Transport</keyword>
<keyword evidence="4 9" id="KW-0812">Transmembrane</keyword>
<evidence type="ECO:0000256" key="6">
    <source>
        <dbReference type="ARBA" id="ARBA00022840"/>
    </source>
</evidence>
<evidence type="ECO:0000313" key="14">
    <source>
        <dbReference type="Proteomes" id="UP000198145"/>
    </source>
</evidence>
<dbReference type="InterPro" id="IPR011527">
    <property type="entry name" value="ABC1_TM_dom"/>
</dbReference>
<accession>A0A246F4F1</accession>
<evidence type="ECO:0000259" key="10">
    <source>
        <dbReference type="PROSITE" id="PS50893"/>
    </source>
</evidence>
<dbReference type="PROSITE" id="PS00211">
    <property type="entry name" value="ABC_TRANSPORTER_1"/>
    <property type="match status" value="1"/>
</dbReference>
<dbReference type="GO" id="GO:0016887">
    <property type="term" value="F:ATP hydrolysis activity"/>
    <property type="evidence" value="ECO:0007669"/>
    <property type="project" value="InterPro"/>
</dbReference>
<dbReference type="InterPro" id="IPR017871">
    <property type="entry name" value="ABC_transporter-like_CS"/>
</dbReference>
<keyword evidence="5" id="KW-0547">Nucleotide-binding</keyword>
<evidence type="ECO:0000256" key="2">
    <source>
        <dbReference type="ARBA" id="ARBA00022448"/>
    </source>
</evidence>
<dbReference type="RefSeq" id="WP_088421128.1">
    <property type="nucleotide sequence ID" value="NZ_NJBA01000010.1"/>
</dbReference>
<evidence type="ECO:0000256" key="9">
    <source>
        <dbReference type="SAM" id="Phobius"/>
    </source>
</evidence>
<evidence type="ECO:0000256" key="8">
    <source>
        <dbReference type="ARBA" id="ARBA00023136"/>
    </source>
</evidence>
<keyword evidence="8 9" id="KW-0472">Membrane</keyword>
<organism evidence="13 14">
    <name type="scientific">Pseudomonas nitroreducens</name>
    <dbReference type="NCBI Taxonomy" id="46680"/>
    <lineage>
        <taxon>Bacteria</taxon>
        <taxon>Pseudomonadati</taxon>
        <taxon>Pseudomonadota</taxon>
        <taxon>Gammaproteobacteria</taxon>
        <taxon>Pseudomonadales</taxon>
        <taxon>Pseudomonadaceae</taxon>
        <taxon>Pseudomonas</taxon>
    </lineage>
</organism>
<dbReference type="PROSITE" id="PS50893">
    <property type="entry name" value="ABC_TRANSPORTER_2"/>
    <property type="match status" value="1"/>
</dbReference>
<dbReference type="SUPFAM" id="SSF52540">
    <property type="entry name" value="P-loop containing nucleoside triphosphate hydrolases"/>
    <property type="match status" value="1"/>
</dbReference>
<feature type="domain" description="ABC transporter" evidence="10">
    <location>
        <begin position="484"/>
        <end position="723"/>
    </location>
</feature>
<dbReference type="PANTHER" id="PTHR24221">
    <property type="entry name" value="ATP-BINDING CASSETTE SUB-FAMILY B"/>
    <property type="match status" value="1"/>
</dbReference>
<evidence type="ECO:0000256" key="4">
    <source>
        <dbReference type="ARBA" id="ARBA00022692"/>
    </source>
</evidence>
<dbReference type="STRING" id="46680.GCA_000807755_02531"/>
<dbReference type="GO" id="GO:0005886">
    <property type="term" value="C:plasma membrane"/>
    <property type="evidence" value="ECO:0007669"/>
    <property type="project" value="UniProtKB-SubCell"/>
</dbReference>
<gene>
    <name evidence="13" type="ORF">CEG18_24520</name>
</gene>
<feature type="transmembrane region" description="Helical" evidence="9">
    <location>
        <begin position="391"/>
        <end position="413"/>
    </location>
</feature>
<feature type="transmembrane region" description="Helical" evidence="9">
    <location>
        <begin position="169"/>
        <end position="191"/>
    </location>
</feature>
<feature type="transmembrane region" description="Helical" evidence="9">
    <location>
        <begin position="279"/>
        <end position="304"/>
    </location>
</feature>
<dbReference type="GO" id="GO:0140359">
    <property type="term" value="F:ABC-type transporter activity"/>
    <property type="evidence" value="ECO:0007669"/>
    <property type="project" value="InterPro"/>
</dbReference>
<dbReference type="InterPro" id="IPR005074">
    <property type="entry name" value="Peptidase_C39"/>
</dbReference>
<feature type="domain" description="ABC transmembrane type-1" evidence="11">
    <location>
        <begin position="173"/>
        <end position="451"/>
    </location>
</feature>
<dbReference type="InterPro" id="IPR003593">
    <property type="entry name" value="AAA+_ATPase"/>
</dbReference>
<dbReference type="Pfam" id="PF00664">
    <property type="entry name" value="ABC_membrane"/>
    <property type="match status" value="1"/>
</dbReference>
<evidence type="ECO:0000256" key="1">
    <source>
        <dbReference type="ARBA" id="ARBA00004651"/>
    </source>
</evidence>
<name>A0A246F4F1_PSENT</name>
<dbReference type="GO" id="GO:0005524">
    <property type="term" value="F:ATP binding"/>
    <property type="evidence" value="ECO:0007669"/>
    <property type="project" value="UniProtKB-KW"/>
</dbReference>
<feature type="transmembrane region" description="Helical" evidence="9">
    <location>
        <begin position="310"/>
        <end position="330"/>
    </location>
</feature>
<dbReference type="GO" id="GO:0008233">
    <property type="term" value="F:peptidase activity"/>
    <property type="evidence" value="ECO:0007669"/>
    <property type="project" value="InterPro"/>
</dbReference>
<dbReference type="Proteomes" id="UP000198145">
    <property type="component" value="Unassembled WGS sequence"/>
</dbReference>
<dbReference type="Gene3D" id="1.20.1560.10">
    <property type="entry name" value="ABC transporter type 1, transmembrane domain"/>
    <property type="match status" value="1"/>
</dbReference>
<comment type="subcellular location">
    <subcellularLocation>
        <location evidence="1">Cell membrane</location>
        <topology evidence="1">Multi-pass membrane protein</topology>
    </subcellularLocation>
</comment>
<dbReference type="GO" id="GO:0006508">
    <property type="term" value="P:proteolysis"/>
    <property type="evidence" value="ECO:0007669"/>
    <property type="project" value="InterPro"/>
</dbReference>
<keyword evidence="7 9" id="KW-1133">Transmembrane helix</keyword>
<dbReference type="NCBIfam" id="TIGR03375">
    <property type="entry name" value="type_I_sec_LssB"/>
    <property type="match status" value="1"/>
</dbReference>
<dbReference type="InterPro" id="IPR017750">
    <property type="entry name" value="ATPase_T1SS"/>
</dbReference>
<feature type="transmembrane region" description="Helical" evidence="9">
    <location>
        <begin position="425"/>
        <end position="447"/>
    </location>
</feature>